<keyword evidence="3" id="KW-1185">Reference proteome</keyword>
<keyword evidence="1" id="KW-0812">Transmembrane</keyword>
<feature type="transmembrane region" description="Helical" evidence="1">
    <location>
        <begin position="80"/>
        <end position="99"/>
    </location>
</feature>
<dbReference type="EMBL" id="JARBJD010000024">
    <property type="protein sequence ID" value="KAK2960283.1"/>
    <property type="molecule type" value="Genomic_DNA"/>
</dbReference>
<comment type="caution">
    <text evidence="2">The sequence shown here is derived from an EMBL/GenBank/DDBJ whole genome shotgun (WGS) entry which is preliminary data.</text>
</comment>
<proteinExistence type="predicted"/>
<evidence type="ECO:0000256" key="1">
    <source>
        <dbReference type="SAM" id="Phobius"/>
    </source>
</evidence>
<name>A0ABQ9Y945_9EUKA</name>
<dbReference type="Proteomes" id="UP001281761">
    <property type="component" value="Unassembled WGS sequence"/>
</dbReference>
<accession>A0ABQ9Y945</accession>
<gene>
    <name evidence="2" type="ORF">BLNAU_4836</name>
</gene>
<keyword evidence="1" id="KW-0472">Membrane</keyword>
<evidence type="ECO:0008006" key="4">
    <source>
        <dbReference type="Google" id="ProtNLM"/>
    </source>
</evidence>
<organism evidence="2 3">
    <name type="scientific">Blattamonas nauphoetae</name>
    <dbReference type="NCBI Taxonomy" id="2049346"/>
    <lineage>
        <taxon>Eukaryota</taxon>
        <taxon>Metamonada</taxon>
        <taxon>Preaxostyla</taxon>
        <taxon>Oxymonadida</taxon>
        <taxon>Blattamonas</taxon>
    </lineage>
</organism>
<protein>
    <recommendedName>
        <fullName evidence="4">Transmembrane protein</fullName>
    </recommendedName>
</protein>
<keyword evidence="1" id="KW-1133">Transmembrane helix</keyword>
<evidence type="ECO:0000313" key="3">
    <source>
        <dbReference type="Proteomes" id="UP001281761"/>
    </source>
</evidence>
<reference evidence="2 3" key="1">
    <citation type="journal article" date="2022" name="bioRxiv">
        <title>Genomics of Preaxostyla Flagellates Illuminates Evolutionary Transitions and the Path Towards Mitochondrial Loss.</title>
        <authorList>
            <person name="Novak L.V.F."/>
            <person name="Treitli S.C."/>
            <person name="Pyrih J."/>
            <person name="Halakuc P."/>
            <person name="Pipaliya S.V."/>
            <person name="Vacek V."/>
            <person name="Brzon O."/>
            <person name="Soukal P."/>
            <person name="Eme L."/>
            <person name="Dacks J.B."/>
            <person name="Karnkowska A."/>
            <person name="Elias M."/>
            <person name="Hampl V."/>
        </authorList>
    </citation>
    <scope>NUCLEOTIDE SEQUENCE [LARGE SCALE GENOMIC DNA]</scope>
    <source>
        <strain evidence="2">NAU3</strain>
        <tissue evidence="2">Gut</tissue>
    </source>
</reference>
<sequence>MKLSLHAAMFASAATPHFVGRRRDRRRVVLFLFFATLLFFSLVFLLSLTSMSADPSSLSSILSLPVASLPCLVILSPSPFVSCSSALLLFFLHLILPLFKLSPS</sequence>
<evidence type="ECO:0000313" key="2">
    <source>
        <dbReference type="EMBL" id="KAK2960283.1"/>
    </source>
</evidence>
<feature type="transmembrane region" description="Helical" evidence="1">
    <location>
        <begin position="28"/>
        <end position="51"/>
    </location>
</feature>